<organism evidence="1 2">
    <name type="scientific">Emericella nidulans (strain FGSC A4 / ATCC 38163 / CBS 112.46 / NRRL 194 / M139)</name>
    <name type="common">Aspergillus nidulans</name>
    <dbReference type="NCBI Taxonomy" id="227321"/>
    <lineage>
        <taxon>Eukaryota</taxon>
        <taxon>Fungi</taxon>
        <taxon>Dikarya</taxon>
        <taxon>Ascomycota</taxon>
        <taxon>Pezizomycotina</taxon>
        <taxon>Eurotiomycetes</taxon>
        <taxon>Eurotiomycetidae</taxon>
        <taxon>Eurotiales</taxon>
        <taxon>Aspergillaceae</taxon>
        <taxon>Aspergillus</taxon>
        <taxon>Aspergillus subgen. Nidulantes</taxon>
    </lineage>
</organism>
<accession>C8V3G0</accession>
<dbReference type="STRING" id="227321.Q5AXK9"/>
<dbReference type="InParanoid" id="Q5AXK9"/>
<dbReference type="HOGENOM" id="CLU_1194876_0_0_1"/>
<evidence type="ECO:0000313" key="1">
    <source>
        <dbReference type="EMBL" id="CBF71862.1"/>
    </source>
</evidence>
<name>Q5AXK9_EMENI</name>
<reference evidence="2" key="2">
    <citation type="journal article" date="2009" name="Fungal Genet. Biol.">
        <title>The 2008 update of the Aspergillus nidulans genome annotation: a community effort.</title>
        <authorList>
            <person name="Wortman J.R."/>
            <person name="Gilsenan J.M."/>
            <person name="Joardar V."/>
            <person name="Deegan J."/>
            <person name="Clutterbuck J."/>
            <person name="Andersen M.R."/>
            <person name="Archer D."/>
            <person name="Bencina M."/>
            <person name="Braus G."/>
            <person name="Coutinho P."/>
            <person name="von Dohren H."/>
            <person name="Doonan J."/>
            <person name="Driessen A.J."/>
            <person name="Durek P."/>
            <person name="Espeso E."/>
            <person name="Fekete E."/>
            <person name="Flipphi M."/>
            <person name="Estrada C.G."/>
            <person name="Geysens S."/>
            <person name="Goldman G."/>
            <person name="de Groot P.W."/>
            <person name="Hansen K."/>
            <person name="Harris S.D."/>
            <person name="Heinekamp T."/>
            <person name="Helmstaedt K."/>
            <person name="Henrissat B."/>
            <person name="Hofmann G."/>
            <person name="Homan T."/>
            <person name="Horio T."/>
            <person name="Horiuchi H."/>
            <person name="James S."/>
            <person name="Jones M."/>
            <person name="Karaffa L."/>
            <person name="Karanyi Z."/>
            <person name="Kato M."/>
            <person name="Keller N."/>
            <person name="Kelly D.E."/>
            <person name="Kiel J.A."/>
            <person name="Kim J.M."/>
            <person name="van der Klei I.J."/>
            <person name="Klis F.M."/>
            <person name="Kovalchuk A."/>
            <person name="Krasevec N."/>
            <person name="Kubicek C.P."/>
            <person name="Liu B."/>
            <person name="Maccabe A."/>
            <person name="Meyer V."/>
            <person name="Mirabito P."/>
            <person name="Miskei M."/>
            <person name="Mos M."/>
            <person name="Mullins J."/>
            <person name="Nelson D.R."/>
            <person name="Nielsen J."/>
            <person name="Oakley B.R."/>
            <person name="Osmani S.A."/>
            <person name="Pakula T."/>
            <person name="Paszewski A."/>
            <person name="Paulsen I."/>
            <person name="Pilsyk S."/>
            <person name="Pocsi I."/>
            <person name="Punt P.J."/>
            <person name="Ram A.F."/>
            <person name="Ren Q."/>
            <person name="Robellet X."/>
            <person name="Robson G."/>
            <person name="Seiboth B."/>
            <person name="van Solingen P."/>
            <person name="Specht T."/>
            <person name="Sun J."/>
            <person name="Taheri-Talesh N."/>
            <person name="Takeshita N."/>
            <person name="Ussery D."/>
            <person name="vanKuyk P.A."/>
            <person name="Visser H."/>
            <person name="van de Vondervoort P.J."/>
            <person name="de Vries R.P."/>
            <person name="Walton J."/>
            <person name="Xiang X."/>
            <person name="Xiong Y."/>
            <person name="Zeng A.P."/>
            <person name="Brandt B.W."/>
            <person name="Cornell M.J."/>
            <person name="van den Hondel C.A."/>
            <person name="Visser J."/>
            <person name="Oliver S.G."/>
            <person name="Turner G."/>
        </authorList>
    </citation>
    <scope>GENOME REANNOTATION</scope>
    <source>
        <strain evidence="2">FGSC A4 / ATCC 38163 / CBS 112.46 / NRRL 194 / M139</strain>
    </source>
</reference>
<gene>
    <name evidence="1" type="ORF">ANIA_06971</name>
</gene>
<evidence type="ECO:0000313" key="2">
    <source>
        <dbReference type="Proteomes" id="UP000000560"/>
    </source>
</evidence>
<dbReference type="RefSeq" id="XP_664575.1">
    <property type="nucleotide sequence ID" value="XM_659483.1"/>
</dbReference>
<dbReference type="GeneID" id="2870446"/>
<proteinExistence type="predicted"/>
<sequence>MTLLETACLDFCIELLNQKTKVHKYKSLLVYAMAVLGCGKQGWRDADSYPPILSCVLKVARFLVVQKIWAAAAKQGLWVGKAADQELAWLFEDKGDSWSMASMALLKCCLTGARWSFLQDACMLWPVAGKTWLVDQISTELAVARAFITQGTVSANKVQKYFQQVAQFKEKLAVAVHLTSRAPARVPELLSIQHINTNNNWRRNIFIEDSLVVFVTAYHKGFYASNNVKIIH</sequence>
<reference evidence="2" key="1">
    <citation type="journal article" date="2005" name="Nature">
        <title>Sequencing of Aspergillus nidulans and comparative analysis with A. fumigatus and A. oryzae.</title>
        <authorList>
            <person name="Galagan J.E."/>
            <person name="Calvo S.E."/>
            <person name="Cuomo C."/>
            <person name="Ma L.J."/>
            <person name="Wortman J.R."/>
            <person name="Batzoglou S."/>
            <person name="Lee S.I."/>
            <person name="Basturkmen M."/>
            <person name="Spevak C.C."/>
            <person name="Clutterbuck J."/>
            <person name="Kapitonov V."/>
            <person name="Jurka J."/>
            <person name="Scazzocchio C."/>
            <person name="Farman M."/>
            <person name="Butler J."/>
            <person name="Purcell S."/>
            <person name="Harris S."/>
            <person name="Braus G.H."/>
            <person name="Draht O."/>
            <person name="Busch S."/>
            <person name="D'Enfert C."/>
            <person name="Bouchier C."/>
            <person name="Goldman G.H."/>
            <person name="Bell-Pedersen D."/>
            <person name="Griffiths-Jones S."/>
            <person name="Doonan J.H."/>
            <person name="Yu J."/>
            <person name="Vienken K."/>
            <person name="Pain A."/>
            <person name="Freitag M."/>
            <person name="Selker E.U."/>
            <person name="Archer D.B."/>
            <person name="Penalva M.A."/>
            <person name="Oakley B.R."/>
            <person name="Momany M."/>
            <person name="Tanaka T."/>
            <person name="Kumagai T."/>
            <person name="Asai K."/>
            <person name="Machida M."/>
            <person name="Nierman W.C."/>
            <person name="Denning D.W."/>
            <person name="Caddick M."/>
            <person name="Hynes M."/>
            <person name="Paoletti M."/>
            <person name="Fischer R."/>
            <person name="Miller B."/>
            <person name="Dyer P."/>
            <person name="Sachs M.S."/>
            <person name="Osmani S.A."/>
            <person name="Birren B.W."/>
        </authorList>
    </citation>
    <scope>NUCLEOTIDE SEQUENCE [LARGE SCALE GENOMIC DNA]</scope>
    <source>
        <strain evidence="2">FGSC A4 / ATCC 38163 / CBS 112.46 / NRRL 194 / M139</strain>
    </source>
</reference>
<dbReference type="EMBL" id="BN001301">
    <property type="protein sequence ID" value="CBF71862.1"/>
    <property type="molecule type" value="Genomic_DNA"/>
</dbReference>
<dbReference type="Proteomes" id="UP000000560">
    <property type="component" value="Chromosome I"/>
</dbReference>
<accession>Q5AXK9</accession>
<dbReference type="KEGG" id="ani:ANIA_06971"/>
<keyword evidence="2" id="KW-1185">Reference proteome</keyword>
<protein>
    <submittedName>
        <fullName evidence="1">Uncharacterized protein</fullName>
    </submittedName>
</protein>
<dbReference type="OrthoDB" id="4505768at2759"/>
<dbReference type="AlphaFoldDB" id="Q5AXK9"/>
<dbReference type="eggNOG" id="KOG0351">
    <property type="taxonomic scope" value="Eukaryota"/>
</dbReference>